<accession>A0A9E9NSG7</accession>
<proteinExistence type="predicted"/>
<dbReference type="RefSeq" id="WP_269315497.1">
    <property type="nucleotide sequence ID" value="NZ_CP098251.1"/>
</dbReference>
<name>A0A9E9NSG7_9BURK</name>
<organism evidence="1">
    <name type="scientific">Oxalobacter aliiformigenes</name>
    <dbReference type="NCBI Taxonomy" id="2946593"/>
    <lineage>
        <taxon>Bacteria</taxon>
        <taxon>Pseudomonadati</taxon>
        <taxon>Pseudomonadota</taxon>
        <taxon>Betaproteobacteria</taxon>
        <taxon>Burkholderiales</taxon>
        <taxon>Oxalobacteraceae</taxon>
        <taxon>Oxalobacter</taxon>
    </lineage>
</organism>
<gene>
    <name evidence="1" type="ORF">NB646_05895</name>
</gene>
<dbReference type="Proteomes" id="UP001164819">
    <property type="component" value="Chromosome"/>
</dbReference>
<reference evidence="1" key="1">
    <citation type="journal article" date="2022" name="Front. Microbiol.">
        <title>New perspectives on an old grouping: The genomic and phenotypic variability of Oxalobacter formigenes and the implications for calcium oxalate stone prevention.</title>
        <authorList>
            <person name="Chmiel J.A."/>
            <person name="Carr C."/>
            <person name="Stuivenberg G.A."/>
            <person name="Venema R."/>
            <person name="Chanyi R.M."/>
            <person name="Al K.F."/>
            <person name="Giguere D."/>
            <person name="Say H."/>
            <person name="Akouris P.P."/>
            <person name="Dominguez Romero S.A."/>
            <person name="Kwong A."/>
            <person name="Tai V."/>
            <person name="Koval S.F."/>
            <person name="Razvi H."/>
            <person name="Bjazevic J."/>
            <person name="Burton J.P."/>
        </authorList>
    </citation>
    <scope>NUCLEOTIDE SEQUENCE</scope>
    <source>
        <strain evidence="1">OxK</strain>
    </source>
</reference>
<dbReference type="AlphaFoldDB" id="A0A9E9NSG7"/>
<dbReference type="EMBL" id="CP098251">
    <property type="protein sequence ID" value="WAV90405.1"/>
    <property type="molecule type" value="Genomic_DNA"/>
</dbReference>
<protein>
    <submittedName>
        <fullName evidence="1">Uncharacterized protein</fullName>
    </submittedName>
</protein>
<sequence>MTNWTALRVAEQTGRVVRIPVRRAAEMVLRPKLAFSGRVSGVALKLIDSGCQHRRERFDAGIRLGESIEGICLGPSRPDWRLAVVGTPAYFDRHGIRLCRMSDRTCVHQYPDSVNGGVYVWEFEKDGLR</sequence>
<evidence type="ECO:0000313" key="1">
    <source>
        <dbReference type="EMBL" id="WAV90405.1"/>
    </source>
</evidence>